<name>A0A6P7YL06_9AMPH</name>
<keyword evidence="5" id="KW-0963">Cytoplasm</keyword>
<accession>A0A6P7YL06</accession>
<evidence type="ECO:0000256" key="1">
    <source>
        <dbReference type="ARBA" id="ARBA00004496"/>
    </source>
</evidence>
<reference evidence="20" key="1">
    <citation type="submission" date="2025-08" db="UniProtKB">
        <authorList>
            <consortium name="RefSeq"/>
        </authorList>
    </citation>
    <scope>IDENTIFICATION</scope>
</reference>
<feature type="region of interest" description="Disordered" evidence="18">
    <location>
        <begin position="326"/>
        <end position="368"/>
    </location>
</feature>
<evidence type="ECO:0000256" key="15">
    <source>
        <dbReference type="ARBA" id="ARBA00030897"/>
    </source>
</evidence>
<dbReference type="CTD" id="2733"/>
<evidence type="ECO:0000256" key="16">
    <source>
        <dbReference type="ARBA" id="ARBA00031503"/>
    </source>
</evidence>
<dbReference type="InterPro" id="IPR038506">
    <property type="entry name" value="GLE1-like_sf"/>
</dbReference>
<feature type="compositionally biased region" description="Basic and acidic residues" evidence="18">
    <location>
        <begin position="332"/>
        <end position="346"/>
    </location>
</feature>
<comment type="function">
    <text evidence="12">Required for the export of mRNAs containing poly(A) tails from the nucleus into the cytoplasm. May be involved in the terminal step of the mRNA transport through the nuclear pore complex (NPC).</text>
</comment>
<evidence type="ECO:0000256" key="6">
    <source>
        <dbReference type="ARBA" id="ARBA00022816"/>
    </source>
</evidence>
<feature type="coiled-coil region" evidence="17">
    <location>
        <begin position="207"/>
        <end position="241"/>
    </location>
</feature>
<dbReference type="AlphaFoldDB" id="A0A6P7YL06"/>
<dbReference type="Proteomes" id="UP000515156">
    <property type="component" value="Chromosome 6"/>
</dbReference>
<evidence type="ECO:0000313" key="19">
    <source>
        <dbReference type="Proteomes" id="UP000515156"/>
    </source>
</evidence>
<dbReference type="GO" id="GO:0005737">
    <property type="term" value="C:cytoplasm"/>
    <property type="evidence" value="ECO:0007669"/>
    <property type="project" value="UniProtKB-SubCell"/>
</dbReference>
<evidence type="ECO:0000256" key="14">
    <source>
        <dbReference type="ARBA" id="ARBA00029983"/>
    </source>
</evidence>
<dbReference type="Pfam" id="PF07817">
    <property type="entry name" value="GLE1"/>
    <property type="match status" value="1"/>
</dbReference>
<gene>
    <name evidence="20" type="primary">GLE1</name>
</gene>
<keyword evidence="4" id="KW-0813">Transport</keyword>
<dbReference type="GO" id="GO:0015031">
    <property type="term" value="P:protein transport"/>
    <property type="evidence" value="ECO:0007669"/>
    <property type="project" value="UniProtKB-KW"/>
</dbReference>
<dbReference type="PANTHER" id="PTHR12960:SF0">
    <property type="entry name" value="MRNA EXPORT FACTOR GLE1"/>
    <property type="match status" value="1"/>
</dbReference>
<evidence type="ECO:0000256" key="8">
    <source>
        <dbReference type="ARBA" id="ARBA00023010"/>
    </source>
</evidence>
<keyword evidence="19" id="KW-1185">Reference proteome</keyword>
<dbReference type="OrthoDB" id="420884at2759"/>
<keyword evidence="8" id="KW-0811">Translocation</keyword>
<dbReference type="InterPro" id="IPR012476">
    <property type="entry name" value="GLE1"/>
</dbReference>
<dbReference type="GO" id="GO:0005543">
    <property type="term" value="F:phospholipid binding"/>
    <property type="evidence" value="ECO:0007669"/>
    <property type="project" value="TreeGrafter"/>
</dbReference>
<dbReference type="KEGG" id="muo:115473174"/>
<dbReference type="FunCoup" id="A0A6P7YL06">
    <property type="interactions" value="2933"/>
</dbReference>
<dbReference type="GO" id="GO:0031369">
    <property type="term" value="F:translation initiation factor binding"/>
    <property type="evidence" value="ECO:0007669"/>
    <property type="project" value="TreeGrafter"/>
</dbReference>
<sequence>MQPKRRWETLEALRISRKGRLPYYRDSLLQEENMLEGCRSPKLSTYSGWVLEQLHARSSWNMMCSDNSTAQESSLPLSSLKNALSPTLQLTSALSPSEPTNITKTLDLHPPEMEQEPSVMLLSPRAVEVEGCIRQYQKIHRIKGKEELQERQERQEQLGKNMSDLASEQLKRFEELLELKHRQECQNLRELMEKGCKEALGQQEKLKEEHRHRAKILKLKLREAEQARQRQEEGRERLHHLYAIQEEVLQLNQQIDPNYKQKELLRMDISGYSSRGNQICGLVSGLIRTCSEQGLPTQEDISSGERALKDMRDLIRNLQQDLAAAVEKKRRKDEEEAMAKEKEKALDQVQEMKTQAPTPVPTQEPRHKEKADLQVKADISMMVWYQQLQDKCAQCVASFSVLTSSKDPQIKRLKMDLQKAATIPVSQISTIAGSQLKEIFDKINNMLSGKQIPCAGRMVSVTQHPHGLDFVYYKLAEKFVKQGEEEVASHHEAAFPIAVIASGIWELHPRVGELILAHLYKKCPYSVPFYPAYKEGMPTHEHQRALGYQVEDSKVEQQDNFLKRMSGMIRLYAAIIQLQWPYGTKQGAHPHGLNHGWQWLAQMLNMEPLVDVTATLLFDFLEVCGNALMKQYQTQFWKLILLIKEDYFPRIEMITSSGQMGSVTRLKQFLQQCLQQKEVPLPKGVLTSTFWRT</sequence>
<keyword evidence="11" id="KW-0539">Nucleus</keyword>
<dbReference type="GO" id="GO:0000822">
    <property type="term" value="F:inositol hexakisphosphate binding"/>
    <property type="evidence" value="ECO:0007669"/>
    <property type="project" value="TreeGrafter"/>
</dbReference>
<evidence type="ECO:0000256" key="9">
    <source>
        <dbReference type="ARBA" id="ARBA00023054"/>
    </source>
</evidence>
<dbReference type="Gene3D" id="1.25.40.510">
    <property type="entry name" value="GLE1-like"/>
    <property type="match status" value="1"/>
</dbReference>
<dbReference type="GeneID" id="115473174"/>
<keyword evidence="9 17" id="KW-0175">Coiled coil</keyword>
<evidence type="ECO:0000256" key="7">
    <source>
        <dbReference type="ARBA" id="ARBA00022927"/>
    </source>
</evidence>
<evidence type="ECO:0000256" key="13">
    <source>
        <dbReference type="ARBA" id="ARBA00026227"/>
    </source>
</evidence>
<comment type="similarity">
    <text evidence="3">Belongs to the GLE1 family.</text>
</comment>
<proteinExistence type="inferred from homology"/>
<keyword evidence="10" id="KW-0906">Nuclear pore complex</keyword>
<evidence type="ECO:0000256" key="4">
    <source>
        <dbReference type="ARBA" id="ARBA00022448"/>
    </source>
</evidence>
<evidence type="ECO:0000256" key="12">
    <source>
        <dbReference type="ARBA" id="ARBA00024680"/>
    </source>
</evidence>
<dbReference type="GO" id="GO:0044614">
    <property type="term" value="C:nuclear pore cytoplasmic filaments"/>
    <property type="evidence" value="ECO:0007669"/>
    <property type="project" value="TreeGrafter"/>
</dbReference>
<organism evidence="19 20">
    <name type="scientific">Microcaecilia unicolor</name>
    <dbReference type="NCBI Taxonomy" id="1415580"/>
    <lineage>
        <taxon>Eukaryota</taxon>
        <taxon>Metazoa</taxon>
        <taxon>Chordata</taxon>
        <taxon>Craniata</taxon>
        <taxon>Vertebrata</taxon>
        <taxon>Euteleostomi</taxon>
        <taxon>Amphibia</taxon>
        <taxon>Gymnophiona</taxon>
        <taxon>Siphonopidae</taxon>
        <taxon>Microcaecilia</taxon>
    </lineage>
</organism>
<evidence type="ECO:0000256" key="17">
    <source>
        <dbReference type="SAM" id="Coils"/>
    </source>
</evidence>
<dbReference type="PANTHER" id="PTHR12960">
    <property type="entry name" value="GLE-1-RELATED"/>
    <property type="match status" value="1"/>
</dbReference>
<keyword evidence="7" id="KW-0653">Protein transport</keyword>
<evidence type="ECO:0000256" key="2">
    <source>
        <dbReference type="ARBA" id="ARBA00004567"/>
    </source>
</evidence>
<dbReference type="GO" id="GO:0016973">
    <property type="term" value="P:poly(A)+ mRNA export from nucleus"/>
    <property type="evidence" value="ECO:0007669"/>
    <property type="project" value="InterPro"/>
</dbReference>
<dbReference type="FunFam" id="1.25.40.510:FF:000001">
    <property type="entry name" value="Nucleoporin GLE1 isoform 1"/>
    <property type="match status" value="1"/>
</dbReference>
<evidence type="ECO:0000256" key="11">
    <source>
        <dbReference type="ARBA" id="ARBA00023242"/>
    </source>
</evidence>
<keyword evidence="6" id="KW-0509">mRNA transport</keyword>
<evidence type="ECO:0000256" key="3">
    <source>
        <dbReference type="ARBA" id="ARBA00011056"/>
    </source>
</evidence>
<comment type="subcellular location">
    <subcellularLocation>
        <location evidence="1">Cytoplasm</location>
    </subcellularLocation>
    <subcellularLocation>
        <location evidence="2">Nucleus</location>
        <location evidence="2">Nuclear pore complex</location>
    </subcellularLocation>
</comment>
<dbReference type="InParanoid" id="A0A6P7YL06"/>
<evidence type="ECO:0000256" key="18">
    <source>
        <dbReference type="SAM" id="MobiDB-lite"/>
    </source>
</evidence>
<protein>
    <recommendedName>
        <fullName evidence="13">mRNA export factor GLE1</fullName>
    </recommendedName>
    <alternativeName>
        <fullName evidence="15">GLE1 RNA export mediator</fullName>
    </alternativeName>
    <alternativeName>
        <fullName evidence="16">GLE1-like protein</fullName>
    </alternativeName>
    <alternativeName>
        <fullName evidence="14">Nucleoporin GLE1</fullName>
    </alternativeName>
</protein>
<dbReference type="RefSeq" id="XP_030063780.1">
    <property type="nucleotide sequence ID" value="XM_030207920.1"/>
</dbReference>
<evidence type="ECO:0000256" key="10">
    <source>
        <dbReference type="ARBA" id="ARBA00023132"/>
    </source>
</evidence>
<evidence type="ECO:0000313" key="20">
    <source>
        <dbReference type="RefSeq" id="XP_030063780.1"/>
    </source>
</evidence>
<evidence type="ECO:0000256" key="5">
    <source>
        <dbReference type="ARBA" id="ARBA00022490"/>
    </source>
</evidence>